<dbReference type="PANTHER" id="PTHR10953">
    <property type="entry name" value="UBIQUITIN-ACTIVATING ENZYME E1"/>
    <property type="match status" value="1"/>
</dbReference>
<dbReference type="PRINTS" id="PR01849">
    <property type="entry name" value="UBIQUITINACT"/>
</dbReference>
<comment type="similarity">
    <text evidence="3">Belongs to the ubiquitin-activating E1 family.</text>
</comment>
<comment type="pathway">
    <text evidence="2">Protein modification; protein sumoylation.</text>
</comment>
<evidence type="ECO:0000256" key="8">
    <source>
        <dbReference type="ARBA" id="ARBA00044354"/>
    </source>
</evidence>
<evidence type="ECO:0000256" key="2">
    <source>
        <dbReference type="ARBA" id="ARBA00004718"/>
    </source>
</evidence>
<evidence type="ECO:0000256" key="1">
    <source>
        <dbReference type="ARBA" id="ARBA00004123"/>
    </source>
</evidence>
<dbReference type="InterPro" id="IPR045886">
    <property type="entry name" value="ThiF/MoeB/HesA"/>
</dbReference>
<comment type="subunit">
    <text evidence="6">Heterodimer of SAE1 and UBA2/SAE2. The heterodimer corresponds to the two domains that are encoded on a single polypeptide chain in ubiquitin-activating enzyme E1. Interacts with UBE2I.</text>
</comment>
<dbReference type="Pfam" id="PF00899">
    <property type="entry name" value="ThiF"/>
    <property type="match status" value="1"/>
</dbReference>
<proteinExistence type="inferred from homology"/>
<evidence type="ECO:0000313" key="11">
    <source>
        <dbReference type="Proteomes" id="UP001372834"/>
    </source>
</evidence>
<dbReference type="Proteomes" id="UP001372834">
    <property type="component" value="Unassembled WGS sequence"/>
</dbReference>
<evidence type="ECO:0000259" key="9">
    <source>
        <dbReference type="Pfam" id="PF00899"/>
    </source>
</evidence>
<dbReference type="FunFam" id="3.40.50.720:FF:000744">
    <property type="entry name" value="Smt3 activating enzyme 1"/>
    <property type="match status" value="1"/>
</dbReference>
<dbReference type="SUPFAM" id="SSF69572">
    <property type="entry name" value="Activating enzymes of the ubiquitin-like proteins"/>
    <property type="match status" value="1"/>
</dbReference>
<dbReference type="InterPro" id="IPR000594">
    <property type="entry name" value="ThiF_NAD_FAD-bd"/>
</dbReference>
<sequence length="335" mass="37537">MVTGQTFELTEDEAELYDRQIRLWGLDSQNRLRKSRVLIIGVKGFGAEIAKNIILSGVKSVVLLDDGHLVEEDTCSQFLAPVQAVGSYRAEASLARAQALNPMVAVKADTGKLQEKSDVYFKDFDVVVATECTLSELKRINSICRENNIKFFCGDVYGMFGYLFADLQTHHYAEDVVKLPSGKSDKKAEPVKFTIKETATYVSLAKALSVDWSKSENAKKVNKMDYSYFLMRVLMEFRSKFNRKPDPKHRQADVEKLLSLSKTVLDRLNVPAEKIPLTIFNNLFAEISPVCAIVGGVAAQEVVKAVSQREAPHNNFFFFNPEKCVGFIEKHSSGD</sequence>
<dbReference type="GO" id="GO:0016925">
    <property type="term" value="P:protein sumoylation"/>
    <property type="evidence" value="ECO:0007669"/>
    <property type="project" value="TreeGrafter"/>
</dbReference>
<evidence type="ECO:0000256" key="6">
    <source>
        <dbReference type="ARBA" id="ARBA00026003"/>
    </source>
</evidence>
<accession>A0AAN8PIG7</accession>
<protein>
    <recommendedName>
        <fullName evidence="7">SUMO-activating enzyme subunit 1</fullName>
    </recommendedName>
    <alternativeName>
        <fullName evidence="8">Ubiquitin-like 1-activating enzyme E1A</fullName>
    </alternativeName>
</protein>
<dbReference type="CDD" id="cd01492">
    <property type="entry name" value="Aos1_SUMO"/>
    <property type="match status" value="1"/>
</dbReference>
<gene>
    <name evidence="10" type="ORF">RUM43_014258</name>
</gene>
<evidence type="ECO:0000256" key="4">
    <source>
        <dbReference type="ARBA" id="ARBA00022786"/>
    </source>
</evidence>
<dbReference type="GO" id="GO:0031510">
    <property type="term" value="C:SUMO activating enzyme complex"/>
    <property type="evidence" value="ECO:0007669"/>
    <property type="project" value="TreeGrafter"/>
</dbReference>
<dbReference type="GO" id="GO:0005737">
    <property type="term" value="C:cytoplasm"/>
    <property type="evidence" value="ECO:0007669"/>
    <property type="project" value="TreeGrafter"/>
</dbReference>
<dbReference type="InterPro" id="IPR035985">
    <property type="entry name" value="Ubiquitin-activating_enz"/>
</dbReference>
<dbReference type="EMBL" id="JAWJWE010000009">
    <property type="protein sequence ID" value="KAK6631162.1"/>
    <property type="molecule type" value="Genomic_DNA"/>
</dbReference>
<evidence type="ECO:0000256" key="5">
    <source>
        <dbReference type="ARBA" id="ARBA00023242"/>
    </source>
</evidence>
<feature type="domain" description="THIF-type NAD/FAD binding fold" evidence="9">
    <location>
        <begin position="17"/>
        <end position="320"/>
    </location>
</feature>
<comment type="caution">
    <text evidence="10">The sequence shown here is derived from an EMBL/GenBank/DDBJ whole genome shotgun (WGS) entry which is preliminary data.</text>
</comment>
<name>A0AAN8PIG7_POLSC</name>
<evidence type="ECO:0000313" key="10">
    <source>
        <dbReference type="EMBL" id="KAK6631162.1"/>
    </source>
</evidence>
<keyword evidence="4" id="KW-0833">Ubl conjugation pathway</keyword>
<reference evidence="10 11" key="1">
    <citation type="submission" date="2023-10" db="EMBL/GenBank/DDBJ databases">
        <title>Genomes of two closely related lineages of the louse Polyplax serrata with different host specificities.</title>
        <authorList>
            <person name="Martinu J."/>
            <person name="Tarabai H."/>
            <person name="Stefka J."/>
            <person name="Hypsa V."/>
        </authorList>
    </citation>
    <scope>NUCLEOTIDE SEQUENCE [LARGE SCALE GENOMIC DNA]</scope>
    <source>
        <strain evidence="10">HR10_N</strain>
    </source>
</reference>
<evidence type="ECO:0000256" key="3">
    <source>
        <dbReference type="ARBA" id="ARBA00005673"/>
    </source>
</evidence>
<dbReference type="Gene3D" id="3.40.50.720">
    <property type="entry name" value="NAD(P)-binding Rossmann-like Domain"/>
    <property type="match status" value="1"/>
</dbReference>
<dbReference type="AlphaFoldDB" id="A0AAN8PIG7"/>
<evidence type="ECO:0000256" key="7">
    <source>
        <dbReference type="ARBA" id="ARBA00044187"/>
    </source>
</evidence>
<dbReference type="InterPro" id="IPR000011">
    <property type="entry name" value="UBQ/SUMO-activ_enz_E1-like"/>
</dbReference>
<comment type="subcellular location">
    <subcellularLocation>
        <location evidence="1">Nucleus</location>
    </subcellularLocation>
</comment>
<keyword evidence="5" id="KW-0539">Nucleus</keyword>
<dbReference type="GO" id="GO:0019948">
    <property type="term" value="F:SUMO activating enzyme activity"/>
    <property type="evidence" value="ECO:0007669"/>
    <property type="project" value="TreeGrafter"/>
</dbReference>
<organism evidence="10 11">
    <name type="scientific">Polyplax serrata</name>
    <name type="common">Common mouse louse</name>
    <dbReference type="NCBI Taxonomy" id="468196"/>
    <lineage>
        <taxon>Eukaryota</taxon>
        <taxon>Metazoa</taxon>
        <taxon>Ecdysozoa</taxon>
        <taxon>Arthropoda</taxon>
        <taxon>Hexapoda</taxon>
        <taxon>Insecta</taxon>
        <taxon>Pterygota</taxon>
        <taxon>Neoptera</taxon>
        <taxon>Paraneoptera</taxon>
        <taxon>Psocodea</taxon>
        <taxon>Troctomorpha</taxon>
        <taxon>Phthiraptera</taxon>
        <taxon>Anoplura</taxon>
        <taxon>Polyplacidae</taxon>
        <taxon>Polyplax</taxon>
    </lineage>
</organism>
<dbReference type="PANTHER" id="PTHR10953:SF162">
    <property type="entry name" value="SUMO-ACTIVATING ENZYME SUBUNIT 1"/>
    <property type="match status" value="1"/>
</dbReference>